<protein>
    <recommendedName>
        <fullName evidence="4">serine-type D-Ala-D-Ala carboxypeptidase</fullName>
        <ecNumber evidence="4">3.4.16.4</ecNumber>
    </recommendedName>
</protein>
<organism evidence="17 18">
    <name type="scientific">Halospina denitrificans</name>
    <dbReference type="NCBI Taxonomy" id="332522"/>
    <lineage>
        <taxon>Bacteria</taxon>
        <taxon>Pseudomonadati</taxon>
        <taxon>Pseudomonadota</taxon>
        <taxon>Gammaproteobacteria</taxon>
        <taxon>Halospina</taxon>
    </lineage>
</organism>
<evidence type="ECO:0000313" key="18">
    <source>
        <dbReference type="Proteomes" id="UP000295830"/>
    </source>
</evidence>
<comment type="pathway">
    <text evidence="2">Cell wall biogenesis; peptidoglycan biosynthesis.</text>
</comment>
<feature type="active site" description="Acyl-ester intermediate" evidence="13">
    <location>
        <position position="62"/>
    </location>
</feature>
<dbReference type="InterPro" id="IPR015956">
    <property type="entry name" value="Peniciliin-bd_prot_C_sf"/>
</dbReference>
<dbReference type="AlphaFoldDB" id="A0A4R7JIV1"/>
<dbReference type="Gene3D" id="3.40.710.10">
    <property type="entry name" value="DD-peptidase/beta-lactamase superfamily"/>
    <property type="match status" value="1"/>
</dbReference>
<sequence length="384" mass="42366">MQSLLRALFILIVFTGSQGVWSSSALIPSPPDLGAGSYILMEARSGRVLVEHNAEKRMEPASLTKMMTAYIADREMEEGRLTMDEEARVSVSAWQTGGSRMFIQEGSTVTVGELMRGIIIQSGNDASVALAEHISGSEKSFAQMMNQQASQLGMDNTHFTNATGLPNPDMYTTAKDMALLSIAKIQDFPDTYDLYSQRYYTYNGIRQPNRNRLLWRDKSVDGLKTGYTEDAGYCLAASAKKDSMRLVAVVMATDSAEARASEAQQLLNYGFRYYDTSRLYEGGEKITGTRVWKGEGDQLDLGVSEDLYLTYPSGSRDDLESSVEVDTILEAPIQRGAVLGKLTLSLDGETVAERDLVALHGVEPGGFFSRLWDSIKLFFMNLFG</sequence>
<dbReference type="EC" id="3.4.16.4" evidence="4"/>
<evidence type="ECO:0000256" key="3">
    <source>
        <dbReference type="ARBA" id="ARBA00007164"/>
    </source>
</evidence>
<gene>
    <name evidence="17" type="ORF">DES49_2803</name>
</gene>
<evidence type="ECO:0000256" key="1">
    <source>
        <dbReference type="ARBA" id="ARBA00003217"/>
    </source>
</evidence>
<dbReference type="EMBL" id="SOAX01000007">
    <property type="protein sequence ID" value="TDT37840.1"/>
    <property type="molecule type" value="Genomic_DNA"/>
</dbReference>
<evidence type="ECO:0000313" key="17">
    <source>
        <dbReference type="EMBL" id="TDT37840.1"/>
    </source>
</evidence>
<dbReference type="InterPro" id="IPR001967">
    <property type="entry name" value="Peptidase_S11_N"/>
</dbReference>
<evidence type="ECO:0000256" key="6">
    <source>
        <dbReference type="ARBA" id="ARBA00022670"/>
    </source>
</evidence>
<dbReference type="InterPro" id="IPR018044">
    <property type="entry name" value="Peptidase_S11"/>
</dbReference>
<accession>A0A4R7JIV1</accession>
<dbReference type="PANTHER" id="PTHR21581">
    <property type="entry name" value="D-ALANYL-D-ALANINE CARBOXYPEPTIDASE"/>
    <property type="match status" value="1"/>
</dbReference>
<evidence type="ECO:0000256" key="10">
    <source>
        <dbReference type="ARBA" id="ARBA00022984"/>
    </source>
</evidence>
<keyword evidence="6" id="KW-0645">Protease</keyword>
<feature type="binding site" evidence="14">
    <location>
        <position position="224"/>
    </location>
    <ligand>
        <name>substrate</name>
    </ligand>
</feature>
<keyword evidence="18" id="KW-1185">Reference proteome</keyword>
<dbReference type="OrthoDB" id="9795979at2"/>
<evidence type="ECO:0000256" key="15">
    <source>
        <dbReference type="RuleBase" id="RU004016"/>
    </source>
</evidence>
<proteinExistence type="inferred from homology"/>
<dbReference type="PANTHER" id="PTHR21581:SF6">
    <property type="entry name" value="TRAFFICKING PROTEIN PARTICLE COMPLEX SUBUNIT 12"/>
    <property type="match status" value="1"/>
</dbReference>
<feature type="domain" description="Peptidase S11 D-Ala-D-Ala carboxypeptidase A C-terminal" evidence="16">
    <location>
        <begin position="274"/>
        <end position="364"/>
    </location>
</feature>
<evidence type="ECO:0000256" key="12">
    <source>
        <dbReference type="ARBA" id="ARBA00034000"/>
    </source>
</evidence>
<keyword evidence="9" id="KW-0133">Cell shape</keyword>
<comment type="function">
    <text evidence="1">Removes C-terminal D-alanyl residues from sugar-peptide cell wall precursors.</text>
</comment>
<keyword evidence="10" id="KW-0573">Peptidoglycan synthesis</keyword>
<comment type="catalytic activity">
    <reaction evidence="12">
        <text>Preferential cleavage: (Ac)2-L-Lys-D-Ala-|-D-Ala. Also transpeptidation of peptidyl-alanyl moieties that are N-acyl substituents of D-alanine.</text>
        <dbReference type="EC" id="3.4.16.4"/>
    </reaction>
</comment>
<keyword evidence="7" id="KW-0732">Signal</keyword>
<feature type="active site" description="Proton acceptor" evidence="13">
    <location>
        <position position="65"/>
    </location>
</feature>
<evidence type="ECO:0000256" key="2">
    <source>
        <dbReference type="ARBA" id="ARBA00004752"/>
    </source>
</evidence>
<evidence type="ECO:0000256" key="11">
    <source>
        <dbReference type="ARBA" id="ARBA00023316"/>
    </source>
</evidence>
<keyword evidence="5" id="KW-0121">Carboxypeptidase</keyword>
<evidence type="ECO:0000256" key="13">
    <source>
        <dbReference type="PIRSR" id="PIRSR618044-1"/>
    </source>
</evidence>
<evidence type="ECO:0000256" key="5">
    <source>
        <dbReference type="ARBA" id="ARBA00022645"/>
    </source>
</evidence>
<evidence type="ECO:0000256" key="14">
    <source>
        <dbReference type="PIRSR" id="PIRSR618044-2"/>
    </source>
</evidence>
<reference evidence="17 18" key="1">
    <citation type="submission" date="2019-03" db="EMBL/GenBank/DDBJ databases">
        <title>Genomic Encyclopedia of Type Strains, Phase IV (KMG-IV): sequencing the most valuable type-strain genomes for metagenomic binning, comparative biology and taxonomic classification.</title>
        <authorList>
            <person name="Goeker M."/>
        </authorList>
    </citation>
    <scope>NUCLEOTIDE SEQUENCE [LARGE SCALE GENOMIC DNA]</scope>
    <source>
        <strain evidence="17 18">DSM 15505</strain>
    </source>
</reference>
<evidence type="ECO:0000256" key="4">
    <source>
        <dbReference type="ARBA" id="ARBA00012448"/>
    </source>
</evidence>
<evidence type="ECO:0000256" key="9">
    <source>
        <dbReference type="ARBA" id="ARBA00022960"/>
    </source>
</evidence>
<evidence type="ECO:0000259" key="16">
    <source>
        <dbReference type="SMART" id="SM00936"/>
    </source>
</evidence>
<dbReference type="InterPro" id="IPR037167">
    <property type="entry name" value="Peptidase_S11_C_sf"/>
</dbReference>
<dbReference type="SMART" id="SM00936">
    <property type="entry name" value="PBP5_C"/>
    <property type="match status" value="1"/>
</dbReference>
<dbReference type="GO" id="GO:0071555">
    <property type="term" value="P:cell wall organization"/>
    <property type="evidence" value="ECO:0007669"/>
    <property type="project" value="UniProtKB-KW"/>
</dbReference>
<dbReference type="RefSeq" id="WP_133737029.1">
    <property type="nucleotide sequence ID" value="NZ_SOAX01000007.1"/>
</dbReference>
<keyword evidence="8" id="KW-0378">Hydrolase</keyword>
<dbReference type="GO" id="GO:0008360">
    <property type="term" value="P:regulation of cell shape"/>
    <property type="evidence" value="ECO:0007669"/>
    <property type="project" value="UniProtKB-KW"/>
</dbReference>
<name>A0A4R7JIV1_9GAMM</name>
<dbReference type="Gene3D" id="2.60.410.10">
    <property type="entry name" value="D-Ala-D-Ala carboxypeptidase, C-terminal domain"/>
    <property type="match status" value="1"/>
</dbReference>
<dbReference type="SUPFAM" id="SSF56601">
    <property type="entry name" value="beta-lactamase/transpeptidase-like"/>
    <property type="match status" value="1"/>
</dbReference>
<comment type="similarity">
    <text evidence="3 15">Belongs to the peptidase S11 family.</text>
</comment>
<dbReference type="Proteomes" id="UP000295830">
    <property type="component" value="Unassembled WGS sequence"/>
</dbReference>
<dbReference type="Pfam" id="PF00768">
    <property type="entry name" value="Peptidase_S11"/>
    <property type="match status" value="1"/>
</dbReference>
<dbReference type="SUPFAM" id="SSF69189">
    <property type="entry name" value="Penicillin-binding protein associated domain"/>
    <property type="match status" value="1"/>
</dbReference>
<dbReference type="GO" id="GO:0006508">
    <property type="term" value="P:proteolysis"/>
    <property type="evidence" value="ECO:0007669"/>
    <property type="project" value="UniProtKB-KW"/>
</dbReference>
<feature type="active site" evidence="13">
    <location>
        <position position="122"/>
    </location>
</feature>
<evidence type="ECO:0000256" key="7">
    <source>
        <dbReference type="ARBA" id="ARBA00022729"/>
    </source>
</evidence>
<keyword evidence="11" id="KW-0961">Cell wall biogenesis/degradation</keyword>
<dbReference type="GO" id="GO:0009252">
    <property type="term" value="P:peptidoglycan biosynthetic process"/>
    <property type="evidence" value="ECO:0007669"/>
    <property type="project" value="UniProtKB-UniPathway"/>
</dbReference>
<dbReference type="InterPro" id="IPR012338">
    <property type="entry name" value="Beta-lactam/transpept-like"/>
</dbReference>
<dbReference type="Pfam" id="PF07943">
    <property type="entry name" value="PBP5_C"/>
    <property type="match status" value="1"/>
</dbReference>
<evidence type="ECO:0000256" key="8">
    <source>
        <dbReference type="ARBA" id="ARBA00022801"/>
    </source>
</evidence>
<dbReference type="InterPro" id="IPR012907">
    <property type="entry name" value="Peptidase_S11_C"/>
</dbReference>
<dbReference type="PRINTS" id="PR00725">
    <property type="entry name" value="DADACBPTASE1"/>
</dbReference>
<dbReference type="UniPathway" id="UPA00219"/>
<dbReference type="GO" id="GO:0009002">
    <property type="term" value="F:serine-type D-Ala-D-Ala carboxypeptidase activity"/>
    <property type="evidence" value="ECO:0007669"/>
    <property type="project" value="UniProtKB-EC"/>
</dbReference>
<comment type="caution">
    <text evidence="17">The sequence shown here is derived from an EMBL/GenBank/DDBJ whole genome shotgun (WGS) entry which is preliminary data.</text>
</comment>